<sequence length="665" mass="72453">MDMENQIASEILSEAVVETIRVIESNKSLSHLSSASFSFPTGQSPLAVAYISPHLNFEDIVRRLNEMAGKTRVIAVMTAGELCNCSDNALYRNASGSWESLTVQIFPPDLIGDVSVHKVSLHNEDIRAGSPNKSRDQRIARIAQDLGRINVPFSIRPEEVFALTFIDGLSASENYLMEAVYQSGKFPCLFIGGSAGGKLDFLETKIADGAQVMQNHAIMVFVRLAKGRKYGVFKSQNFKKSSVSFLIADADPDLRVVRSVVDPTSGDVEPFIDRLAQHFRVSSDKIEGSLAGKSFGIEIDGEIYVRSVAAIKPEEGEVAFYCDVNPGDELFLLEATDFAQQTKSDLGSFLRGKPKPLGAILNDCILRRLHNQKSTAALSDAWAMPVAGFSTFGELFGINVNETLSAIVFFEDEANQYEDDYLKNFTIHYSRFSNYFTRCRLASAEMINLVRSKIIDTMSEQFANVGDIQSVLANTQHMRDSLYSIRSSISGVNDGPEAGAAQEADETNDLSYQFEHLSGAMKGLRDILGVIDGITGQTNLLALNATIEAARAGQAGRGFAVVASEVKQLAGDTKSTLVHTEETIGDMEGALAALGELIAQTRQKFIDEGDLYKSTIQQIDDMIAQPDGIDKTLNELGGIVETQVESAELVQRQLEKLARLGASAA</sequence>
<keyword evidence="1 3" id="KW-0807">Transducer</keyword>
<dbReference type="InterPro" id="IPR004089">
    <property type="entry name" value="MCPsignal_dom"/>
</dbReference>
<name>A0A1I5N1J4_9HYPH</name>
<dbReference type="PANTHER" id="PTHR32089:SF112">
    <property type="entry name" value="LYSOZYME-LIKE PROTEIN-RELATED"/>
    <property type="match status" value="1"/>
</dbReference>
<evidence type="ECO:0000256" key="1">
    <source>
        <dbReference type="ARBA" id="ARBA00023224"/>
    </source>
</evidence>
<dbReference type="GO" id="GO:0016020">
    <property type="term" value="C:membrane"/>
    <property type="evidence" value="ECO:0007669"/>
    <property type="project" value="InterPro"/>
</dbReference>
<dbReference type="InterPro" id="IPR013702">
    <property type="entry name" value="FIST_domain_N"/>
</dbReference>
<dbReference type="PRINTS" id="PR00260">
    <property type="entry name" value="CHEMTRNSDUCR"/>
</dbReference>
<dbReference type="SUPFAM" id="SSF58104">
    <property type="entry name" value="Methyl-accepting chemotaxis protein (MCP) signaling domain"/>
    <property type="match status" value="1"/>
</dbReference>
<evidence type="ECO:0000259" key="4">
    <source>
        <dbReference type="PROSITE" id="PS50111"/>
    </source>
</evidence>
<dbReference type="Pfam" id="PF00015">
    <property type="entry name" value="MCPsignal"/>
    <property type="match status" value="1"/>
</dbReference>
<dbReference type="PANTHER" id="PTHR32089">
    <property type="entry name" value="METHYL-ACCEPTING CHEMOTAXIS PROTEIN MCPB"/>
    <property type="match status" value="1"/>
</dbReference>
<dbReference type="InterPro" id="IPR019494">
    <property type="entry name" value="FIST_C"/>
</dbReference>
<evidence type="ECO:0000256" key="2">
    <source>
        <dbReference type="ARBA" id="ARBA00029447"/>
    </source>
</evidence>
<reference evidence="5 6" key="1">
    <citation type="submission" date="2016-10" db="EMBL/GenBank/DDBJ databases">
        <authorList>
            <person name="de Groot N.N."/>
        </authorList>
    </citation>
    <scope>NUCLEOTIDE SEQUENCE [LARGE SCALE GENOMIC DNA]</scope>
    <source>
        <strain evidence="5 6">CGMCC 1.9157</strain>
    </source>
</reference>
<dbReference type="STRING" id="655353.SAMN04488056_1255"/>
<evidence type="ECO:0000313" key="5">
    <source>
        <dbReference type="EMBL" id="SFP15698.1"/>
    </source>
</evidence>
<proteinExistence type="inferred from homology"/>
<dbReference type="Pfam" id="PF08495">
    <property type="entry name" value="FIST"/>
    <property type="match status" value="1"/>
</dbReference>
<dbReference type="SMART" id="SM00283">
    <property type="entry name" value="MA"/>
    <property type="match status" value="1"/>
</dbReference>
<dbReference type="PROSITE" id="PS50111">
    <property type="entry name" value="CHEMOTAXIS_TRANSDUC_2"/>
    <property type="match status" value="1"/>
</dbReference>
<gene>
    <name evidence="5" type="ORF">SAMN04488056_1255</name>
</gene>
<dbReference type="GO" id="GO:0006935">
    <property type="term" value="P:chemotaxis"/>
    <property type="evidence" value="ECO:0007669"/>
    <property type="project" value="InterPro"/>
</dbReference>
<evidence type="ECO:0000313" key="6">
    <source>
        <dbReference type="Proteomes" id="UP000199236"/>
    </source>
</evidence>
<keyword evidence="6" id="KW-1185">Reference proteome</keyword>
<comment type="similarity">
    <text evidence="2">Belongs to the methyl-accepting chemotaxis (MCP) protein family.</text>
</comment>
<dbReference type="GO" id="GO:0004888">
    <property type="term" value="F:transmembrane signaling receptor activity"/>
    <property type="evidence" value="ECO:0007669"/>
    <property type="project" value="InterPro"/>
</dbReference>
<dbReference type="AlphaFoldDB" id="A0A1I5N1J4"/>
<organism evidence="5 6">
    <name type="scientific">Cohaesibacter marisflavi</name>
    <dbReference type="NCBI Taxonomy" id="655353"/>
    <lineage>
        <taxon>Bacteria</taxon>
        <taxon>Pseudomonadati</taxon>
        <taxon>Pseudomonadota</taxon>
        <taxon>Alphaproteobacteria</taxon>
        <taxon>Hyphomicrobiales</taxon>
        <taxon>Cohaesibacteraceae</taxon>
    </lineage>
</organism>
<dbReference type="Gene3D" id="1.10.287.950">
    <property type="entry name" value="Methyl-accepting chemotaxis protein"/>
    <property type="match status" value="1"/>
</dbReference>
<dbReference type="EMBL" id="FOVR01000025">
    <property type="protein sequence ID" value="SFP15698.1"/>
    <property type="molecule type" value="Genomic_DNA"/>
</dbReference>
<dbReference type="SMART" id="SM01204">
    <property type="entry name" value="FIST_C"/>
    <property type="match status" value="1"/>
</dbReference>
<dbReference type="Proteomes" id="UP000199236">
    <property type="component" value="Unassembled WGS sequence"/>
</dbReference>
<protein>
    <submittedName>
        <fullName evidence="5">FIST C domain-containing protein</fullName>
    </submittedName>
</protein>
<accession>A0A1I5N1J4</accession>
<dbReference type="SMART" id="SM00897">
    <property type="entry name" value="FIST"/>
    <property type="match status" value="1"/>
</dbReference>
<feature type="domain" description="Methyl-accepting transducer" evidence="4">
    <location>
        <begin position="468"/>
        <end position="658"/>
    </location>
</feature>
<dbReference type="GO" id="GO:0007165">
    <property type="term" value="P:signal transduction"/>
    <property type="evidence" value="ECO:0007669"/>
    <property type="project" value="UniProtKB-KW"/>
</dbReference>
<evidence type="ECO:0000256" key="3">
    <source>
        <dbReference type="PROSITE-ProRule" id="PRU00284"/>
    </source>
</evidence>
<dbReference type="Pfam" id="PF10442">
    <property type="entry name" value="FIST_C"/>
    <property type="match status" value="1"/>
</dbReference>
<dbReference type="InterPro" id="IPR004090">
    <property type="entry name" value="Chemotax_Me-accpt_rcpt"/>
</dbReference>